<protein>
    <recommendedName>
        <fullName evidence="3">DUF3887 domain-containing protein</fullName>
    </recommendedName>
</protein>
<organism evidence="1 2">
    <name type="scientific">Xanthocytophaga flava</name>
    <dbReference type="NCBI Taxonomy" id="3048013"/>
    <lineage>
        <taxon>Bacteria</taxon>
        <taxon>Pseudomonadati</taxon>
        <taxon>Bacteroidota</taxon>
        <taxon>Cytophagia</taxon>
        <taxon>Cytophagales</taxon>
        <taxon>Rhodocytophagaceae</taxon>
        <taxon>Xanthocytophaga</taxon>
    </lineage>
</organism>
<gene>
    <name evidence="1" type="ORF">QNI19_14620</name>
</gene>
<name>A0ABT7CKA7_9BACT</name>
<dbReference type="Proteomes" id="UP001228581">
    <property type="component" value="Unassembled WGS sequence"/>
</dbReference>
<evidence type="ECO:0000313" key="2">
    <source>
        <dbReference type="Proteomes" id="UP001228581"/>
    </source>
</evidence>
<dbReference type="EMBL" id="JASJOT010000008">
    <property type="protein sequence ID" value="MDJ1494174.1"/>
    <property type="molecule type" value="Genomic_DNA"/>
</dbReference>
<dbReference type="RefSeq" id="WP_313997107.1">
    <property type="nucleotide sequence ID" value="NZ_JASJOT010000008.1"/>
</dbReference>
<sequence length="108" mass="12345">MKKILPFLLLLSFACSQKVDKDLSTEAYEASKQFVKTQFPELKNVTWKEDHLVTPNDDNTEYIVFLNATVDSVGVPLEQNFRATVVYQSGDEKDIKSWKASEVRNVTN</sequence>
<proteinExistence type="predicted"/>
<keyword evidence="2" id="KW-1185">Reference proteome</keyword>
<reference evidence="1 2" key="1">
    <citation type="submission" date="2023-05" db="EMBL/GenBank/DDBJ databases">
        <authorList>
            <person name="Zhang X."/>
        </authorList>
    </citation>
    <scope>NUCLEOTIDE SEQUENCE [LARGE SCALE GENOMIC DNA]</scope>
    <source>
        <strain evidence="1 2">DM2B3-1</strain>
    </source>
</reference>
<comment type="caution">
    <text evidence="1">The sequence shown here is derived from an EMBL/GenBank/DDBJ whole genome shotgun (WGS) entry which is preliminary data.</text>
</comment>
<evidence type="ECO:0008006" key="3">
    <source>
        <dbReference type="Google" id="ProtNLM"/>
    </source>
</evidence>
<dbReference type="PROSITE" id="PS51257">
    <property type="entry name" value="PROKAR_LIPOPROTEIN"/>
    <property type="match status" value="1"/>
</dbReference>
<accession>A0ABT7CKA7</accession>
<evidence type="ECO:0000313" key="1">
    <source>
        <dbReference type="EMBL" id="MDJ1494174.1"/>
    </source>
</evidence>